<dbReference type="AlphaFoldDB" id="A0A1A8RZ50"/>
<evidence type="ECO:0000313" key="1">
    <source>
        <dbReference type="EMBL" id="SBS10573.1"/>
    </source>
</evidence>
<dbReference type="EMBL" id="HAEI01010431">
    <property type="protein sequence ID" value="SBS10573.1"/>
    <property type="molecule type" value="Transcribed_RNA"/>
</dbReference>
<name>A0A1A8RZ50_9TELE</name>
<protein>
    <submittedName>
        <fullName evidence="1">Uncharacterized protein</fullName>
    </submittedName>
</protein>
<proteinExistence type="predicted"/>
<organism evidence="1">
    <name type="scientific">Nothobranchius rachovii</name>
    <name type="common">bluefin notho</name>
    <dbReference type="NCBI Taxonomy" id="451742"/>
    <lineage>
        <taxon>Eukaryota</taxon>
        <taxon>Metazoa</taxon>
        <taxon>Chordata</taxon>
        <taxon>Craniata</taxon>
        <taxon>Vertebrata</taxon>
        <taxon>Euteleostomi</taxon>
        <taxon>Actinopterygii</taxon>
        <taxon>Neopterygii</taxon>
        <taxon>Teleostei</taxon>
        <taxon>Neoteleostei</taxon>
        <taxon>Acanthomorphata</taxon>
        <taxon>Ovalentaria</taxon>
        <taxon>Atherinomorphae</taxon>
        <taxon>Cyprinodontiformes</taxon>
        <taxon>Nothobranchiidae</taxon>
        <taxon>Nothobranchius</taxon>
    </lineage>
</organism>
<feature type="non-terminal residue" evidence="1">
    <location>
        <position position="1"/>
    </location>
</feature>
<accession>A0A1A8RZ50</accession>
<reference evidence="1" key="1">
    <citation type="submission" date="2016-05" db="EMBL/GenBank/DDBJ databases">
        <authorList>
            <person name="Lavstsen T."/>
            <person name="Jespersen J.S."/>
        </authorList>
    </citation>
    <scope>NUCLEOTIDE SEQUENCE</scope>
    <source>
        <tissue evidence="1">Brain</tissue>
    </source>
</reference>
<reference evidence="1" key="2">
    <citation type="submission" date="2016-06" db="EMBL/GenBank/DDBJ databases">
        <title>The genome of a short-lived fish provides insights into sex chromosome evolution and the genetic control of aging.</title>
        <authorList>
            <person name="Reichwald K."/>
            <person name="Felder M."/>
            <person name="Petzold A."/>
            <person name="Koch P."/>
            <person name="Groth M."/>
            <person name="Platzer M."/>
        </authorList>
    </citation>
    <scope>NUCLEOTIDE SEQUENCE</scope>
    <source>
        <tissue evidence="1">Brain</tissue>
    </source>
</reference>
<sequence>NVCVCVCAAKCVSTVHVGRIRHLHILVTYF</sequence>
<gene>
    <name evidence="1" type="primary">TNFRSF9</name>
</gene>